<dbReference type="Proteomes" id="UP001595868">
    <property type="component" value="Unassembled WGS sequence"/>
</dbReference>
<sequence>MALMRCDFFSETLGLNTSMTVLLPQRTATQIGMSGATRDGDPPVLYLLHGLSDDDTIWLRRTSIERYVAPLGLAVVMPQVARSFYTDEANGNRYWTFLSEELPELCRSFFRLSDRREDTFVAGLSMGGYGALRWALRAPHRFAAAASLSGALDLARRTADPQRPLDPAIWRTVFGDRPVAGSDDDLFTLLDRADPAELPALWLACGTEDHLHADTVRFAAAAEARGVPVEVDLSPGAHDWAYWDEAVQRVLAWLPLST</sequence>
<dbReference type="PANTHER" id="PTHR48098:SF1">
    <property type="entry name" value="DIACYLGLYCEROL ACYLTRANSFERASE_MYCOLYLTRANSFERASE AG85A"/>
    <property type="match status" value="1"/>
</dbReference>
<dbReference type="Pfam" id="PF00756">
    <property type="entry name" value="Esterase"/>
    <property type="match status" value="1"/>
</dbReference>
<dbReference type="PANTHER" id="PTHR48098">
    <property type="entry name" value="ENTEROCHELIN ESTERASE-RELATED"/>
    <property type="match status" value="1"/>
</dbReference>
<proteinExistence type="predicted"/>
<dbReference type="InterPro" id="IPR029058">
    <property type="entry name" value="AB_hydrolase_fold"/>
</dbReference>
<dbReference type="InterPro" id="IPR000801">
    <property type="entry name" value="Esterase-like"/>
</dbReference>
<dbReference type="RefSeq" id="WP_377551008.1">
    <property type="nucleotide sequence ID" value="NZ_JBHSBN010000025.1"/>
</dbReference>
<dbReference type="SUPFAM" id="SSF53474">
    <property type="entry name" value="alpha/beta-Hydrolases"/>
    <property type="match status" value="1"/>
</dbReference>
<accession>A0ABV8KVA4</accession>
<dbReference type="EMBL" id="JBHSBN010000025">
    <property type="protein sequence ID" value="MFC4109541.1"/>
    <property type="molecule type" value="Genomic_DNA"/>
</dbReference>
<reference evidence="2" key="1">
    <citation type="journal article" date="2019" name="Int. J. Syst. Evol. Microbiol.">
        <title>The Global Catalogue of Microorganisms (GCM) 10K type strain sequencing project: providing services to taxonomists for standard genome sequencing and annotation.</title>
        <authorList>
            <consortium name="The Broad Institute Genomics Platform"/>
            <consortium name="The Broad Institute Genome Sequencing Center for Infectious Disease"/>
            <person name="Wu L."/>
            <person name="Ma J."/>
        </authorList>
    </citation>
    <scope>NUCLEOTIDE SEQUENCE [LARGE SCALE GENOMIC DNA]</scope>
    <source>
        <strain evidence="2">2902at01</strain>
    </source>
</reference>
<protein>
    <submittedName>
        <fullName evidence="1">Alpha/beta hydrolase</fullName>
    </submittedName>
</protein>
<dbReference type="Gene3D" id="3.40.50.1820">
    <property type="entry name" value="alpha/beta hydrolase"/>
    <property type="match status" value="1"/>
</dbReference>
<keyword evidence="2" id="KW-1185">Reference proteome</keyword>
<evidence type="ECO:0000313" key="1">
    <source>
        <dbReference type="EMBL" id="MFC4109541.1"/>
    </source>
</evidence>
<name>A0ABV8KVA4_9ACTN</name>
<comment type="caution">
    <text evidence="1">The sequence shown here is derived from an EMBL/GenBank/DDBJ whole genome shotgun (WGS) entry which is preliminary data.</text>
</comment>
<keyword evidence="1" id="KW-0378">Hydrolase</keyword>
<organism evidence="1 2">
    <name type="scientific">Micromonospora zhanjiangensis</name>
    <dbReference type="NCBI Taxonomy" id="1522057"/>
    <lineage>
        <taxon>Bacteria</taxon>
        <taxon>Bacillati</taxon>
        <taxon>Actinomycetota</taxon>
        <taxon>Actinomycetes</taxon>
        <taxon>Micromonosporales</taxon>
        <taxon>Micromonosporaceae</taxon>
        <taxon>Micromonospora</taxon>
    </lineage>
</organism>
<evidence type="ECO:0000313" key="2">
    <source>
        <dbReference type="Proteomes" id="UP001595868"/>
    </source>
</evidence>
<gene>
    <name evidence="1" type="ORF">ACFOX0_26865</name>
</gene>
<dbReference type="GO" id="GO:0016787">
    <property type="term" value="F:hydrolase activity"/>
    <property type="evidence" value="ECO:0007669"/>
    <property type="project" value="UniProtKB-KW"/>
</dbReference>
<dbReference type="InterPro" id="IPR050583">
    <property type="entry name" value="Mycobacterial_A85_antigen"/>
</dbReference>